<evidence type="ECO:0000256" key="3">
    <source>
        <dbReference type="ARBA" id="ARBA00023163"/>
    </source>
</evidence>
<comment type="subcellular location">
    <subcellularLocation>
        <location evidence="1">Nucleus</location>
    </subcellularLocation>
</comment>
<evidence type="ECO:0000256" key="2">
    <source>
        <dbReference type="ARBA" id="ARBA00023015"/>
    </source>
</evidence>
<dbReference type="PANTHER" id="PTHR13900:SF0">
    <property type="entry name" value="TRANSCRIPTION INITIATION FACTOR TFIID SUBUNIT 1"/>
    <property type="match status" value="1"/>
</dbReference>
<evidence type="ECO:0000313" key="10">
    <source>
        <dbReference type="Proteomes" id="UP000245699"/>
    </source>
</evidence>
<feature type="region of interest" description="Disordered" evidence="5">
    <location>
        <begin position="53"/>
        <end position="88"/>
    </location>
</feature>
<dbReference type="InterPro" id="IPR022591">
    <property type="entry name" value="TAF1_HAT_dom"/>
</dbReference>
<dbReference type="STRING" id="61424.A0A2T9Z5X4"/>
<feature type="domain" description="Zinc knuckle" evidence="8">
    <location>
        <begin position="1143"/>
        <end position="1163"/>
    </location>
</feature>
<proteinExistence type="predicted"/>
<dbReference type="Pfam" id="PF15288">
    <property type="entry name" value="zf-CCHC_6"/>
    <property type="match status" value="1"/>
</dbReference>
<evidence type="ECO:0008006" key="11">
    <source>
        <dbReference type="Google" id="ProtNLM"/>
    </source>
</evidence>
<gene>
    <name evidence="9" type="ORF">BB559_000268</name>
</gene>
<evidence type="ECO:0000256" key="4">
    <source>
        <dbReference type="ARBA" id="ARBA00023242"/>
    </source>
</evidence>
<dbReference type="GO" id="GO:0004402">
    <property type="term" value="F:histone acetyltransferase activity"/>
    <property type="evidence" value="ECO:0007669"/>
    <property type="project" value="InterPro"/>
</dbReference>
<dbReference type="AlphaFoldDB" id="A0A2T9Z5X4"/>
<dbReference type="GO" id="GO:0005669">
    <property type="term" value="C:transcription factor TFIID complex"/>
    <property type="evidence" value="ECO:0007669"/>
    <property type="project" value="InterPro"/>
</dbReference>
<organism evidence="9 10">
    <name type="scientific">Furculomyces boomerangus</name>
    <dbReference type="NCBI Taxonomy" id="61424"/>
    <lineage>
        <taxon>Eukaryota</taxon>
        <taxon>Fungi</taxon>
        <taxon>Fungi incertae sedis</taxon>
        <taxon>Zoopagomycota</taxon>
        <taxon>Kickxellomycotina</taxon>
        <taxon>Harpellomycetes</taxon>
        <taxon>Harpellales</taxon>
        <taxon>Harpellaceae</taxon>
        <taxon>Furculomyces</taxon>
    </lineage>
</organism>
<dbReference type="GO" id="GO:0051123">
    <property type="term" value="P:RNA polymerase II preinitiation complex assembly"/>
    <property type="evidence" value="ECO:0007669"/>
    <property type="project" value="TreeGrafter"/>
</dbReference>
<dbReference type="GO" id="GO:0017025">
    <property type="term" value="F:TBP-class protein binding"/>
    <property type="evidence" value="ECO:0007669"/>
    <property type="project" value="InterPro"/>
</dbReference>
<keyword evidence="2" id="KW-0805">Transcription regulation</keyword>
<name>A0A2T9Z5X4_9FUNG</name>
<dbReference type="GO" id="GO:0016251">
    <property type="term" value="F:RNA polymerase II general transcription initiation factor activity"/>
    <property type="evidence" value="ECO:0007669"/>
    <property type="project" value="InterPro"/>
</dbReference>
<sequence>MSLNFLFGNVDDKGQLDLDDIDNDFKETLAEVGMDQENASFLEAALGGAIFSNDQGIQESGTEEDSDSTQTKSKKIKTRNESPESENSLINQNQFSFLSSPNEFGTGQNFKSSSAIVAEPDAVDYSNIDEVIYESSEDEFIYIKQNEAREKLTETIRKEISDYDSSSKSEAQTSSESESESKAYLSGDERSQRVQKSGTDIGEDSDSFIETESLFTEAFGTSDRREAERLREISLKKARIMEMISSNKIPRFTDIFGGTIKKKMIWHSKFKPVSIENLENSKGTEHQFQKGIHVKNSKSSRSKINGMDFKKISEISIKDNHNLALSFGLVPENDSPEAPNQKVEEVTQNLDFFDSNHKLITVPHGLEIENWEDKIIWDLGNVNRNNYLMGAGKLLLADRNATIKPINTFLENSNWENDIVWDLSKPAKRIVVKANINDPLMLIDINEQKSHAMAMENLEKEKMMMETGLDKLNISNDLFYEALQEGKVQRVRQTFGQLIVRHSVPSVHLQTTLFKTRFSRADLRNWHKPKLIVFPKSSNNELKKYSEEYPPIMSNVGMGSVLVNYYRKEDERDNFIPDVKLGDLFVLGIADASPFLNFGNVNPGQMIPILHNNLFRAPLFCHSDNIKSTDFLGIKYSDSKWYIRSIPHFFVAGQTYPVLEVPTPHSRRVTTIIKHKLHIAAYRLINSNPYNLLNLNRLSKMFPEYNDFQLRQRLKEFCEYQRRGLGSGYWRAKPNIPVPSEEQLRNMLSPEMMCLFESMLVSQQQLIDSGCPKSVVNAAAPSALAPLNLSSKSGEQQNLIDSGEFGGDDTGASLDSQQIGLSEEKFATWNTTRNFISATQGKAMLQLCGEGDCTGIGSGFSFLRVSMKDIFLRAGESISEKLAEIEARPKSAHRYNVAEQQEIYREEIMNIWNSQFNELSETKFIPSPDTLKQHPEAYKDELLIVPNSGDYYLPIKIPNSQEDSNLNSTNNNLNFVSENGNENNLQNVKDITDFGSGSGEIVKSSGVDATTNEFFKIEQLKTAYEKKLVDKNLQSAKPISLQKSSFPGRLSTEIHNKQLVIKRVVRSKTGELVTKTETIKDTSVIELYLRQKLIMELKKEKIRIGDLKKARKVRMEDLKRFEKTHMSTFSLPPPNKPRKEVVRKCGNCGQLGHMKTNKKCPRYFEFNAV</sequence>
<dbReference type="InterPro" id="IPR009067">
    <property type="entry name" value="TAF_II_230-bd"/>
</dbReference>
<keyword evidence="4" id="KW-0539">Nucleus</keyword>
<feature type="domain" description="Transcription initiation factor TFIID subunit 1 histone acetyltransferase" evidence="7">
    <location>
        <begin position="542"/>
        <end position="919"/>
    </location>
</feature>
<dbReference type="InterPro" id="IPR040240">
    <property type="entry name" value="TAF1"/>
</dbReference>
<evidence type="ECO:0000259" key="8">
    <source>
        <dbReference type="Pfam" id="PF15288"/>
    </source>
</evidence>
<keyword evidence="10" id="KW-1185">Reference proteome</keyword>
<evidence type="ECO:0000259" key="7">
    <source>
        <dbReference type="Pfam" id="PF12157"/>
    </source>
</evidence>
<dbReference type="Pfam" id="PF09247">
    <property type="entry name" value="TBP-binding"/>
    <property type="match status" value="1"/>
</dbReference>
<keyword evidence="3" id="KW-0804">Transcription</keyword>
<feature type="domain" description="TAFII-230 TBP-binding" evidence="6">
    <location>
        <begin position="5"/>
        <end position="31"/>
    </location>
</feature>
<evidence type="ECO:0000259" key="6">
    <source>
        <dbReference type="Pfam" id="PF09247"/>
    </source>
</evidence>
<accession>A0A2T9Z5X4</accession>
<protein>
    <recommendedName>
        <fullName evidence="11">Transcription initiation factor TFIID subunit 1 histone acetyltransferase domain-containing protein</fullName>
    </recommendedName>
</protein>
<feature type="domain" description="Transcription initiation factor TFIID subunit 1 histone acetyltransferase" evidence="7">
    <location>
        <begin position="473"/>
        <end position="538"/>
    </location>
</feature>
<reference evidence="9 10" key="1">
    <citation type="journal article" date="2018" name="MBio">
        <title>Comparative Genomics Reveals the Core Gene Toolbox for the Fungus-Insect Symbiosis.</title>
        <authorList>
            <person name="Wang Y."/>
            <person name="Stata M."/>
            <person name="Wang W."/>
            <person name="Stajich J.E."/>
            <person name="White M.M."/>
            <person name="Moncalvo J.M."/>
        </authorList>
    </citation>
    <scope>NUCLEOTIDE SEQUENCE [LARGE SCALE GENOMIC DNA]</scope>
    <source>
        <strain evidence="9 10">AUS-77-4</strain>
    </source>
</reference>
<dbReference type="PANTHER" id="PTHR13900">
    <property type="entry name" value="TRANSCRIPTION INITIATION FACTOR TFIID"/>
    <property type="match status" value="1"/>
</dbReference>
<dbReference type="EMBL" id="MBFT01000011">
    <property type="protein sequence ID" value="PVU99951.1"/>
    <property type="molecule type" value="Genomic_DNA"/>
</dbReference>
<feature type="region of interest" description="Disordered" evidence="5">
    <location>
        <begin position="161"/>
        <end position="205"/>
    </location>
</feature>
<evidence type="ECO:0000256" key="1">
    <source>
        <dbReference type="ARBA" id="ARBA00004123"/>
    </source>
</evidence>
<dbReference type="InterPro" id="IPR041670">
    <property type="entry name" value="Znf-CCHC_6"/>
</dbReference>
<evidence type="ECO:0000256" key="5">
    <source>
        <dbReference type="SAM" id="MobiDB-lite"/>
    </source>
</evidence>
<dbReference type="Proteomes" id="UP000245699">
    <property type="component" value="Unassembled WGS sequence"/>
</dbReference>
<comment type="caution">
    <text evidence="9">The sequence shown here is derived from an EMBL/GenBank/DDBJ whole genome shotgun (WGS) entry which is preliminary data.</text>
</comment>
<evidence type="ECO:0000313" key="9">
    <source>
        <dbReference type="EMBL" id="PVU99951.1"/>
    </source>
</evidence>
<dbReference type="OrthoDB" id="5752at2759"/>
<dbReference type="Pfam" id="PF12157">
    <property type="entry name" value="DUF3591"/>
    <property type="match status" value="2"/>
</dbReference>